<name>A0A172TX94_9BACT</name>
<protein>
    <submittedName>
        <fullName evidence="6">Membrane protein</fullName>
    </submittedName>
</protein>
<feature type="transmembrane region" description="Helical" evidence="5">
    <location>
        <begin position="337"/>
        <end position="361"/>
    </location>
</feature>
<feature type="transmembrane region" description="Helical" evidence="5">
    <location>
        <begin position="314"/>
        <end position="331"/>
    </location>
</feature>
<dbReference type="GO" id="GO:0005886">
    <property type="term" value="C:plasma membrane"/>
    <property type="evidence" value="ECO:0007669"/>
    <property type="project" value="TreeGrafter"/>
</dbReference>
<evidence type="ECO:0000256" key="1">
    <source>
        <dbReference type="ARBA" id="ARBA00004141"/>
    </source>
</evidence>
<dbReference type="AlphaFoldDB" id="A0A172TX94"/>
<dbReference type="PANTHER" id="PTHR11706:SF2">
    <property type="entry name" value="TRANSPORTER PROTEIN"/>
    <property type="match status" value="1"/>
</dbReference>
<accession>A0A172TX94</accession>
<feature type="transmembrane region" description="Helical" evidence="5">
    <location>
        <begin position="123"/>
        <end position="141"/>
    </location>
</feature>
<feature type="transmembrane region" description="Helical" evidence="5">
    <location>
        <begin position="373"/>
        <end position="394"/>
    </location>
</feature>
<dbReference type="RefSeq" id="WP_066405835.1">
    <property type="nucleotide sequence ID" value="NZ_CP011390.1"/>
</dbReference>
<evidence type="ECO:0000313" key="6">
    <source>
        <dbReference type="EMBL" id="ANE51715.1"/>
    </source>
</evidence>
<feature type="transmembrane region" description="Helical" evidence="5">
    <location>
        <begin position="40"/>
        <end position="62"/>
    </location>
</feature>
<dbReference type="GO" id="GO:0015086">
    <property type="term" value="F:cadmium ion transmembrane transporter activity"/>
    <property type="evidence" value="ECO:0007669"/>
    <property type="project" value="TreeGrafter"/>
</dbReference>
<keyword evidence="3 5" id="KW-1133">Transmembrane helix</keyword>
<dbReference type="OrthoDB" id="141480at2"/>
<keyword evidence="7" id="KW-1185">Reference proteome</keyword>
<comment type="subcellular location">
    <subcellularLocation>
        <location evidence="1">Membrane</location>
        <topology evidence="1">Multi-pass membrane protein</topology>
    </subcellularLocation>
</comment>
<feature type="transmembrane region" description="Helical" evidence="5">
    <location>
        <begin position="153"/>
        <end position="171"/>
    </location>
</feature>
<dbReference type="InterPro" id="IPR001046">
    <property type="entry name" value="NRAMP_fam"/>
</dbReference>
<sequence>MPDNTPSQKNKAAGSAILGAAFLMATSAIGPGFLTQTTLFTADLLASFGFVILVSLLLDIGAQTNIWRIITVSNKRAQDVANKLVPGLGIALAILVAFGGLVFNIGNIAGCGLGLQALTGMDIKAGAVLSCVMSLGIFWYKEAGRLMDGFTKVLGLLMIGLTLYIAIVSQPPVTEALYRTVWPEKIDMLKIVTLVGGTVGGYISFAGAHRLLDAGIRGKEALPQVTRSAVSGILITSVMRFVLFFAALGVVWHGATLNGSNPAGSVFQIAAGNIGFRFFGFVMWCAAITSVVGASYTSVSFFRTLHPAIEKNQRTIVSLFIIASTIIFTLLGNPVKLLIIAGAVNGLILPIALAVILIAATRQRVVGNYQHPLWMSIAGWLVVIVMSWMGYVTIANSWNKLW</sequence>
<evidence type="ECO:0000313" key="7">
    <source>
        <dbReference type="Proteomes" id="UP000077177"/>
    </source>
</evidence>
<feature type="transmembrane region" description="Helical" evidence="5">
    <location>
        <begin position="83"/>
        <end position="103"/>
    </location>
</feature>
<proteinExistence type="predicted"/>
<evidence type="ECO:0000256" key="5">
    <source>
        <dbReference type="SAM" id="Phobius"/>
    </source>
</evidence>
<gene>
    <name evidence="6" type="ORF">SY85_15630</name>
</gene>
<keyword evidence="4 5" id="KW-0472">Membrane</keyword>
<dbReference type="GO" id="GO:0034755">
    <property type="term" value="P:iron ion transmembrane transport"/>
    <property type="evidence" value="ECO:0007669"/>
    <property type="project" value="TreeGrafter"/>
</dbReference>
<dbReference type="PATRIC" id="fig|1492898.3.peg.3394"/>
<dbReference type="Proteomes" id="UP000077177">
    <property type="component" value="Chromosome"/>
</dbReference>
<feature type="transmembrane region" description="Helical" evidence="5">
    <location>
        <begin position="233"/>
        <end position="254"/>
    </location>
</feature>
<dbReference type="EMBL" id="CP011390">
    <property type="protein sequence ID" value="ANE51715.1"/>
    <property type="molecule type" value="Genomic_DNA"/>
</dbReference>
<reference evidence="6 7" key="2">
    <citation type="journal article" date="2016" name="Int. J. Syst. Evol. Microbiol.">
        <title>Flavisolibacter tropicus sp. nov., isolated from tropical soil.</title>
        <authorList>
            <person name="Lee J.J."/>
            <person name="Kang M.S."/>
            <person name="Kim G.S."/>
            <person name="Lee C.S."/>
            <person name="Lim S."/>
            <person name="Lee J."/>
            <person name="Roh S.H."/>
            <person name="Kang H."/>
            <person name="Ha J.M."/>
            <person name="Bae S."/>
            <person name="Jung H.Y."/>
            <person name="Kim M.K."/>
        </authorList>
    </citation>
    <scope>NUCLEOTIDE SEQUENCE [LARGE SCALE GENOMIC DNA]</scope>
    <source>
        <strain evidence="6 7">LCS9</strain>
    </source>
</reference>
<organism evidence="6 7">
    <name type="scientific">Flavisolibacter tropicus</name>
    <dbReference type="NCBI Taxonomy" id="1492898"/>
    <lineage>
        <taxon>Bacteria</taxon>
        <taxon>Pseudomonadati</taxon>
        <taxon>Bacteroidota</taxon>
        <taxon>Chitinophagia</taxon>
        <taxon>Chitinophagales</taxon>
        <taxon>Chitinophagaceae</taxon>
        <taxon>Flavisolibacter</taxon>
    </lineage>
</organism>
<keyword evidence="2 5" id="KW-0812">Transmembrane</keyword>
<dbReference type="STRING" id="1492898.SY85_15630"/>
<feature type="transmembrane region" description="Helical" evidence="5">
    <location>
        <begin position="12"/>
        <end position="34"/>
    </location>
</feature>
<dbReference type="Pfam" id="PF01566">
    <property type="entry name" value="Nramp"/>
    <property type="match status" value="1"/>
</dbReference>
<evidence type="ECO:0000256" key="2">
    <source>
        <dbReference type="ARBA" id="ARBA00022692"/>
    </source>
</evidence>
<feature type="transmembrane region" description="Helical" evidence="5">
    <location>
        <begin position="191"/>
        <end position="212"/>
    </location>
</feature>
<dbReference type="PANTHER" id="PTHR11706">
    <property type="entry name" value="SOLUTE CARRIER PROTEIN FAMILY 11 MEMBER"/>
    <property type="match status" value="1"/>
</dbReference>
<evidence type="ECO:0000256" key="3">
    <source>
        <dbReference type="ARBA" id="ARBA00022989"/>
    </source>
</evidence>
<dbReference type="KEGG" id="fla:SY85_15630"/>
<dbReference type="GO" id="GO:0005384">
    <property type="term" value="F:manganese ion transmembrane transporter activity"/>
    <property type="evidence" value="ECO:0007669"/>
    <property type="project" value="TreeGrafter"/>
</dbReference>
<evidence type="ECO:0000256" key="4">
    <source>
        <dbReference type="ARBA" id="ARBA00023136"/>
    </source>
</evidence>
<reference evidence="7" key="1">
    <citation type="submission" date="2015-01" db="EMBL/GenBank/DDBJ databases">
        <title>Flavisolibacter sp./LCS9/ whole genome sequencing.</title>
        <authorList>
            <person name="Kim M.K."/>
            <person name="Srinivasan S."/>
            <person name="Lee J.-J."/>
        </authorList>
    </citation>
    <scope>NUCLEOTIDE SEQUENCE [LARGE SCALE GENOMIC DNA]</scope>
    <source>
        <strain evidence="7">LCS9</strain>
    </source>
</reference>
<feature type="transmembrane region" description="Helical" evidence="5">
    <location>
        <begin position="274"/>
        <end position="302"/>
    </location>
</feature>